<keyword evidence="1" id="KW-0812">Transmembrane</keyword>
<dbReference type="Proteomes" id="UP000179266">
    <property type="component" value="Unassembled WGS sequence"/>
</dbReference>
<organism evidence="2 3">
    <name type="scientific">Candidatus Schekmanbacteria bacterium RBG_13_48_7</name>
    <dbReference type="NCBI Taxonomy" id="1817878"/>
    <lineage>
        <taxon>Bacteria</taxon>
        <taxon>Candidatus Schekmaniibacteriota</taxon>
    </lineage>
</organism>
<keyword evidence="1" id="KW-1133">Transmembrane helix</keyword>
<evidence type="ECO:0000313" key="3">
    <source>
        <dbReference type="Proteomes" id="UP000179266"/>
    </source>
</evidence>
<keyword evidence="1" id="KW-0472">Membrane</keyword>
<gene>
    <name evidence="2" type="ORF">A2161_22075</name>
</gene>
<evidence type="ECO:0008006" key="4">
    <source>
        <dbReference type="Google" id="ProtNLM"/>
    </source>
</evidence>
<comment type="caution">
    <text evidence="2">The sequence shown here is derived from an EMBL/GenBank/DDBJ whole genome shotgun (WGS) entry which is preliminary data.</text>
</comment>
<feature type="transmembrane region" description="Helical" evidence="1">
    <location>
        <begin position="94"/>
        <end position="111"/>
    </location>
</feature>
<dbReference type="EMBL" id="MGDD01000123">
    <property type="protein sequence ID" value="OGL46529.1"/>
    <property type="molecule type" value="Genomic_DNA"/>
</dbReference>
<evidence type="ECO:0000256" key="1">
    <source>
        <dbReference type="SAM" id="Phobius"/>
    </source>
</evidence>
<sequence>MNCKKVRNNFVLYIEKNLTGRVTKTMKVHLDSCKSCSRLLEEFTGFYSMLGEKDRIQPSPYFWNRLKQRIYEDEKAIHPVWSWLTELKQWARPANMIAVLIIGIVVGYMLGNFPQTNDQIVSQINGSDSTTQQVFDIYNMEELNDLPKGSLEATYFSMISGS</sequence>
<name>A0A1F7RY98_9BACT</name>
<proteinExistence type="predicted"/>
<dbReference type="AlphaFoldDB" id="A0A1F7RY98"/>
<evidence type="ECO:0000313" key="2">
    <source>
        <dbReference type="EMBL" id="OGL46529.1"/>
    </source>
</evidence>
<accession>A0A1F7RY98</accession>
<reference evidence="2 3" key="1">
    <citation type="journal article" date="2016" name="Nat. Commun.">
        <title>Thousands of microbial genomes shed light on interconnected biogeochemical processes in an aquifer system.</title>
        <authorList>
            <person name="Anantharaman K."/>
            <person name="Brown C.T."/>
            <person name="Hug L.A."/>
            <person name="Sharon I."/>
            <person name="Castelle C.J."/>
            <person name="Probst A.J."/>
            <person name="Thomas B.C."/>
            <person name="Singh A."/>
            <person name="Wilkins M.J."/>
            <person name="Karaoz U."/>
            <person name="Brodie E.L."/>
            <person name="Williams K.H."/>
            <person name="Hubbard S.S."/>
            <person name="Banfield J.F."/>
        </authorList>
    </citation>
    <scope>NUCLEOTIDE SEQUENCE [LARGE SCALE GENOMIC DNA]</scope>
</reference>
<protein>
    <recommendedName>
        <fullName evidence="4">Zinc-finger domain-containing protein</fullName>
    </recommendedName>
</protein>